<feature type="compositionally biased region" description="Low complexity" evidence="1">
    <location>
        <begin position="13"/>
        <end position="23"/>
    </location>
</feature>
<dbReference type="Proteomes" id="UP000228535">
    <property type="component" value="Unassembled WGS sequence"/>
</dbReference>
<evidence type="ECO:0000313" key="2">
    <source>
        <dbReference type="EMBL" id="PJJ60840.1"/>
    </source>
</evidence>
<protein>
    <submittedName>
        <fullName evidence="2">Uncharacterized protein</fullName>
    </submittedName>
</protein>
<evidence type="ECO:0000313" key="3">
    <source>
        <dbReference type="Proteomes" id="UP000228535"/>
    </source>
</evidence>
<keyword evidence="3" id="KW-1185">Reference proteome</keyword>
<feature type="region of interest" description="Disordered" evidence="1">
    <location>
        <begin position="1"/>
        <end position="52"/>
    </location>
</feature>
<gene>
    <name evidence="2" type="ORF">CLV45_2274</name>
</gene>
<name>A0A2M9BSA1_9BACT</name>
<accession>A0A2M9BSA1</accession>
<sequence length="263" mass="28444">MAAVLTGCENRKPVTTAETTAAAPTPPPSSVSIPAKPALATAREDAPDSASGDVAALHEPFEENKLVAPGLSIKIKSIPAAVNAIVKDPFDIKVTFAIIQNKQIIYQDTADAMTYDFSEESATQALYPLWMPTGQGSGELLVAFDNRPSKELARRFVIVKSQVVKIDTLPVFDAAAKDWDQDGKRELAGAMGYSETWDDPQGKARITYDPTLYYEVRPTGLVLDSALTKQKVRAEYGVFLGFKSSQTPGILISKLPKSSPKRQ</sequence>
<proteinExistence type="predicted"/>
<organism evidence="2 3">
    <name type="scientific">Hymenobacter chitinivorans DSM 11115</name>
    <dbReference type="NCBI Taxonomy" id="1121954"/>
    <lineage>
        <taxon>Bacteria</taxon>
        <taxon>Pseudomonadati</taxon>
        <taxon>Bacteroidota</taxon>
        <taxon>Cytophagia</taxon>
        <taxon>Cytophagales</taxon>
        <taxon>Hymenobacteraceae</taxon>
        <taxon>Hymenobacter</taxon>
    </lineage>
</organism>
<reference evidence="2 3" key="1">
    <citation type="submission" date="2017-11" db="EMBL/GenBank/DDBJ databases">
        <title>Genomic Encyclopedia of Archaeal and Bacterial Type Strains, Phase II (KMG-II): From Individual Species to Whole Genera.</title>
        <authorList>
            <person name="Goeker M."/>
        </authorList>
    </citation>
    <scope>NUCLEOTIDE SEQUENCE [LARGE SCALE GENOMIC DNA]</scope>
    <source>
        <strain evidence="2 3">DSM 11115</strain>
    </source>
</reference>
<dbReference type="AlphaFoldDB" id="A0A2M9BSA1"/>
<evidence type="ECO:0000256" key="1">
    <source>
        <dbReference type="SAM" id="MobiDB-lite"/>
    </source>
</evidence>
<dbReference type="EMBL" id="PGFA01000001">
    <property type="protein sequence ID" value="PJJ60840.1"/>
    <property type="molecule type" value="Genomic_DNA"/>
</dbReference>
<comment type="caution">
    <text evidence="2">The sequence shown here is derived from an EMBL/GenBank/DDBJ whole genome shotgun (WGS) entry which is preliminary data.</text>
</comment>